<gene>
    <name evidence="1" type="ORF">MLD38_026975</name>
</gene>
<proteinExistence type="predicted"/>
<name>A0ACB9P1A5_9MYRT</name>
<comment type="caution">
    <text evidence="1">The sequence shown here is derived from an EMBL/GenBank/DDBJ whole genome shotgun (WGS) entry which is preliminary data.</text>
</comment>
<evidence type="ECO:0000313" key="1">
    <source>
        <dbReference type="EMBL" id="KAI4342337.1"/>
    </source>
</evidence>
<organism evidence="1 2">
    <name type="scientific">Melastoma candidum</name>
    <dbReference type="NCBI Taxonomy" id="119954"/>
    <lineage>
        <taxon>Eukaryota</taxon>
        <taxon>Viridiplantae</taxon>
        <taxon>Streptophyta</taxon>
        <taxon>Embryophyta</taxon>
        <taxon>Tracheophyta</taxon>
        <taxon>Spermatophyta</taxon>
        <taxon>Magnoliopsida</taxon>
        <taxon>eudicotyledons</taxon>
        <taxon>Gunneridae</taxon>
        <taxon>Pentapetalae</taxon>
        <taxon>rosids</taxon>
        <taxon>malvids</taxon>
        <taxon>Myrtales</taxon>
        <taxon>Melastomataceae</taxon>
        <taxon>Melastomatoideae</taxon>
        <taxon>Melastomateae</taxon>
        <taxon>Melastoma</taxon>
    </lineage>
</organism>
<keyword evidence="2" id="KW-1185">Reference proteome</keyword>
<reference evidence="2" key="1">
    <citation type="journal article" date="2023" name="Front. Plant Sci.">
        <title>Chromosomal-level genome assembly of Melastoma candidum provides insights into trichome evolution.</title>
        <authorList>
            <person name="Zhong Y."/>
            <person name="Wu W."/>
            <person name="Sun C."/>
            <person name="Zou P."/>
            <person name="Liu Y."/>
            <person name="Dai S."/>
            <person name="Zhou R."/>
        </authorList>
    </citation>
    <scope>NUCLEOTIDE SEQUENCE [LARGE SCALE GENOMIC DNA]</scope>
</reference>
<accession>A0ACB9P1A5</accession>
<evidence type="ECO:0000313" key="2">
    <source>
        <dbReference type="Proteomes" id="UP001057402"/>
    </source>
</evidence>
<dbReference type="EMBL" id="CM042886">
    <property type="protein sequence ID" value="KAI4342337.1"/>
    <property type="molecule type" value="Genomic_DNA"/>
</dbReference>
<sequence>MKTPTPPQQQQQQQLILFHHPKQPHSRLFILFFLSFFTFAFLFTLLSTSAPSQTQAAAASSNPIPAALSSALLHYASSNSTLSPPHLSLPELSSFLSSLLPCSPSCNLLVFGITHESLLFSSLNHAGLSVFLDESEPLSTRLERDSPPGTRLEAYDLSYTTRVSHLPRLLRIAREESSGECRPVQDLLFSECPVAINDLPNHLYHVPWDVILIDGPRGYDDDSPGRMSAVFTAAVLARSKGSGDRPTQVMVHECEREVERVSSEEFLCAENLVEKVGSLARFSVPPAEAGSWAFCRQRGNETASLEEEDDGEE</sequence>
<dbReference type="Proteomes" id="UP001057402">
    <property type="component" value="Chromosome 7"/>
</dbReference>
<protein>
    <submittedName>
        <fullName evidence="1">Uncharacterized protein</fullName>
    </submittedName>
</protein>